<proteinExistence type="inferred from homology"/>
<dbReference type="InterPro" id="IPR001911">
    <property type="entry name" value="Ribosomal_bS21"/>
</dbReference>
<accession>A0A7S4H878</accession>
<keyword evidence="2" id="KW-0689">Ribosomal protein</keyword>
<dbReference type="AlphaFoldDB" id="A0A7S4H878"/>
<keyword evidence="3" id="KW-0687">Ribonucleoprotein</keyword>
<reference evidence="5" key="1">
    <citation type="submission" date="2021-01" db="EMBL/GenBank/DDBJ databases">
        <authorList>
            <person name="Corre E."/>
            <person name="Pelletier E."/>
            <person name="Niang G."/>
            <person name="Scheremetjew M."/>
            <person name="Finn R."/>
            <person name="Kale V."/>
            <person name="Holt S."/>
            <person name="Cochrane G."/>
            <person name="Meng A."/>
            <person name="Brown T."/>
            <person name="Cohen L."/>
        </authorList>
    </citation>
    <scope>NUCLEOTIDE SEQUENCE</scope>
    <source>
        <strain evidence="5">CCMP 2712</strain>
    </source>
</reference>
<dbReference type="GO" id="GO:0005840">
    <property type="term" value="C:ribosome"/>
    <property type="evidence" value="ECO:0007669"/>
    <property type="project" value="UniProtKB-KW"/>
</dbReference>
<evidence type="ECO:0000256" key="1">
    <source>
        <dbReference type="ARBA" id="ARBA00006640"/>
    </source>
</evidence>
<dbReference type="GO" id="GO:1990904">
    <property type="term" value="C:ribonucleoprotein complex"/>
    <property type="evidence" value="ECO:0007669"/>
    <property type="project" value="UniProtKB-KW"/>
</dbReference>
<comment type="similarity">
    <text evidence="1">Belongs to the bacterial ribosomal protein bS21 family.</text>
</comment>
<evidence type="ECO:0000256" key="2">
    <source>
        <dbReference type="ARBA" id="ARBA00022980"/>
    </source>
</evidence>
<organism evidence="5">
    <name type="scientific">Guillardia theta</name>
    <name type="common">Cryptophyte</name>
    <name type="synonym">Cryptomonas phi</name>
    <dbReference type="NCBI Taxonomy" id="55529"/>
    <lineage>
        <taxon>Eukaryota</taxon>
        <taxon>Cryptophyceae</taxon>
        <taxon>Pyrenomonadales</taxon>
        <taxon>Geminigeraceae</taxon>
        <taxon>Guillardia</taxon>
    </lineage>
</organism>
<sequence length="219" mass="24748">MLASMLRQASRRCGGEAMRASCRLLSSSSSSFPRPRVLSSGLPTRPLNFLPGFTALSFRSFHSSSSLLLLPSHNKAIRSMLGYNPLSMVGDRFASTKVAKKKKVEKKIKVRAVTRKLAPGELPYPDNGLGVWLDGNTTPEQATKRLKKKLLADGLPQKLRNNQRHTRPAEARRRAKQLTIRRRDKKRVRDKLKLVYEKMREKPIEELFLEALKVSESIA</sequence>
<protein>
    <submittedName>
        <fullName evidence="5">Uncharacterized protein</fullName>
    </submittedName>
</protein>
<dbReference type="GO" id="GO:0003735">
    <property type="term" value="F:structural constituent of ribosome"/>
    <property type="evidence" value="ECO:0007669"/>
    <property type="project" value="InterPro"/>
</dbReference>
<dbReference type="EMBL" id="HBKN01000201">
    <property type="protein sequence ID" value="CAE2190864.1"/>
    <property type="molecule type" value="Transcribed_RNA"/>
</dbReference>
<evidence type="ECO:0000256" key="4">
    <source>
        <dbReference type="SAM" id="MobiDB-lite"/>
    </source>
</evidence>
<dbReference type="GO" id="GO:0006412">
    <property type="term" value="P:translation"/>
    <property type="evidence" value="ECO:0007669"/>
    <property type="project" value="InterPro"/>
</dbReference>
<gene>
    <name evidence="5" type="ORF">GTHE00462_LOCUS175</name>
</gene>
<dbReference type="Pfam" id="PF01165">
    <property type="entry name" value="Ribosomal_S21"/>
    <property type="match status" value="1"/>
</dbReference>
<name>A0A7S4H878_GUITH</name>
<evidence type="ECO:0000313" key="5">
    <source>
        <dbReference type="EMBL" id="CAE2190864.1"/>
    </source>
</evidence>
<evidence type="ECO:0000256" key="3">
    <source>
        <dbReference type="ARBA" id="ARBA00023274"/>
    </source>
</evidence>
<feature type="region of interest" description="Disordered" evidence="4">
    <location>
        <begin position="156"/>
        <end position="176"/>
    </location>
</feature>